<dbReference type="Pfam" id="PF19316">
    <property type="entry name" value="PIGO_PIGG"/>
    <property type="match status" value="2"/>
</dbReference>
<dbReference type="InterPro" id="IPR017850">
    <property type="entry name" value="Alkaline_phosphatase_core_sf"/>
</dbReference>
<evidence type="ECO:0000313" key="4">
    <source>
        <dbReference type="Proteomes" id="UP000694388"/>
    </source>
</evidence>
<dbReference type="InterPro" id="IPR039527">
    <property type="entry name" value="PIGG/GPI7"/>
</dbReference>
<dbReference type="PANTHER" id="PTHR23072:SF0">
    <property type="entry name" value="GPI ETHANOLAMINE PHOSPHATE TRANSFERASE 2"/>
    <property type="match status" value="1"/>
</dbReference>
<organism evidence="3 4">
    <name type="scientific">Eptatretus burgeri</name>
    <name type="common">Inshore hagfish</name>
    <dbReference type="NCBI Taxonomy" id="7764"/>
    <lineage>
        <taxon>Eukaryota</taxon>
        <taxon>Metazoa</taxon>
        <taxon>Chordata</taxon>
        <taxon>Craniata</taxon>
        <taxon>Vertebrata</taxon>
        <taxon>Cyclostomata</taxon>
        <taxon>Myxini</taxon>
        <taxon>Myxiniformes</taxon>
        <taxon>Myxinidae</taxon>
        <taxon>Eptatretinae</taxon>
        <taxon>Eptatretus</taxon>
    </lineage>
</organism>
<dbReference type="Gene3D" id="3.40.720.10">
    <property type="entry name" value="Alkaline Phosphatase, subunit A"/>
    <property type="match status" value="1"/>
</dbReference>
<sequence length="851" mass="94477">MRYYLHVVQVDDNVTRHLSRELSSTSWDILVLHYLGLDHIGHVYGPRSPLACPKLREMDAIIQKIDNSLQAEVHSTLNLSTQVDASVLPNLLVVCSDHGMSNAGSHGGSSDEEMLTPLIFFSSAFPVATADLSPHAEQTDIAVTLSFTLGLPVPRNSLGHLLLPVMAHLPLRDKLRFLHINGWQLTVLLAPSGSHSLNRGHALFKATEMEHGAWIDLVHAGNVSSKDLSILGSRLMKRYQEALQFMSQSLGESLAQYDIYSMVLGIILEFQVLLILLLHHHFQFTVLPPTVALSVAFGVGLLFLHTVFCTHPTPPALCHTHALIIVLIFTTLACLNGVLAALLWKFLQRHRQGLSNTMTDKQQWLLVGGMNNIRTFLQLGCVGHAMSQAASSFVEEEHMIWYFLLSSLWLMIGYDVWQLNETCRWRDEHYTHKQMWWPKMVGLLIVMVFCRLLRGWNQTGVNWADQADISDWLNSPGNESALTAVSAVSLIGLFWLVGGPTFSFFGRFLLAFGLVGVWAYRCASGTLTQPAMLSSILSSEGVREARLAYICVFLLLAMPGIHSLLGTCLGSSSSEDDQPTVLAGKITLCPKNRLGDQASLPPHKNTESIHGLYARWQHDECSQREAISVKERINSHPQSGFEQKDVSEAKTRHLAKIYQKKEGQMGCHGISAALTLLLSLLLRPHNLPVLAMWLGLQHVLSSWVWPFVCLSPFELAIIYYWLGQAAFFHQGNSNGLATVDVAAGYTGMSSHSGPLAVILTAFCTYSGPIIWAMALMKEIRLVPLHTRASSIGAVSRALALCRALPLTLYLVFVMVQRHHLFIWSVFAPKLLYETTHTLALFAFLLILTTCI</sequence>
<dbReference type="Proteomes" id="UP000694388">
    <property type="component" value="Unplaced"/>
</dbReference>
<dbReference type="InterPro" id="IPR002591">
    <property type="entry name" value="Phosphodiest/P_Trfase"/>
</dbReference>
<feature type="domain" description="GPI ethanolamine phosphate transferase 2 C-terminal" evidence="2">
    <location>
        <begin position="374"/>
        <end position="473"/>
    </location>
</feature>
<dbReference type="GO" id="GO:0005789">
    <property type="term" value="C:endoplasmic reticulum membrane"/>
    <property type="evidence" value="ECO:0007669"/>
    <property type="project" value="TreeGrafter"/>
</dbReference>
<feature type="transmembrane region" description="Helical" evidence="1">
    <location>
        <begin position="290"/>
        <end position="308"/>
    </location>
</feature>
<protein>
    <submittedName>
        <fullName evidence="3">Phosphatidylinositol glycan anchor biosynthesis class G</fullName>
    </submittedName>
</protein>
<evidence type="ECO:0000259" key="2">
    <source>
        <dbReference type="Pfam" id="PF19316"/>
    </source>
</evidence>
<name>A0A8C4NHP1_EPTBU</name>
<feature type="transmembrane region" description="Helical" evidence="1">
    <location>
        <begin position="437"/>
        <end position="456"/>
    </location>
</feature>
<dbReference type="GeneTree" id="ENSGT00910000144269"/>
<reference evidence="3" key="1">
    <citation type="submission" date="2025-08" db="UniProtKB">
        <authorList>
            <consortium name="Ensembl"/>
        </authorList>
    </citation>
    <scope>IDENTIFICATION</scope>
</reference>
<accession>A0A8C4NHP1</accession>
<dbReference type="AlphaFoldDB" id="A0A8C4NHP1"/>
<dbReference type="Pfam" id="PF01663">
    <property type="entry name" value="Phosphodiest"/>
    <property type="match status" value="1"/>
</dbReference>
<keyword evidence="1" id="KW-0812">Transmembrane</keyword>
<feature type="transmembrane region" description="Helical" evidence="1">
    <location>
        <begin position="821"/>
        <end position="847"/>
    </location>
</feature>
<feature type="transmembrane region" description="Helical" evidence="1">
    <location>
        <begin position="703"/>
        <end position="722"/>
    </location>
</feature>
<evidence type="ECO:0000313" key="3">
    <source>
        <dbReference type="Ensembl" id="ENSEBUP00000006975.1"/>
    </source>
</evidence>
<dbReference type="Ensembl" id="ENSEBUT00000007442.1">
    <property type="protein sequence ID" value="ENSEBUP00000006975.1"/>
    <property type="gene ID" value="ENSEBUG00000004582.1"/>
</dbReference>
<proteinExistence type="predicted"/>
<keyword evidence="4" id="KW-1185">Reference proteome</keyword>
<dbReference type="GO" id="GO:0006506">
    <property type="term" value="P:GPI anchor biosynthetic process"/>
    <property type="evidence" value="ECO:0007669"/>
    <property type="project" value="InterPro"/>
</dbReference>
<reference evidence="3" key="2">
    <citation type="submission" date="2025-09" db="UniProtKB">
        <authorList>
            <consortium name="Ensembl"/>
        </authorList>
    </citation>
    <scope>IDENTIFICATION</scope>
</reference>
<feature type="transmembrane region" description="Helical" evidence="1">
    <location>
        <begin position="547"/>
        <end position="565"/>
    </location>
</feature>
<dbReference type="OMA" id="KATEMEH"/>
<feature type="transmembrane region" description="Helical" evidence="1">
    <location>
        <begin position="399"/>
        <end position="417"/>
    </location>
</feature>
<feature type="transmembrane region" description="Helical" evidence="1">
    <location>
        <begin position="797"/>
        <end position="815"/>
    </location>
</feature>
<feature type="transmembrane region" description="Helical" evidence="1">
    <location>
        <begin position="320"/>
        <end position="344"/>
    </location>
</feature>
<dbReference type="SUPFAM" id="SSF53649">
    <property type="entry name" value="Alkaline phosphatase-like"/>
    <property type="match status" value="1"/>
</dbReference>
<feature type="transmembrane region" description="Helical" evidence="1">
    <location>
        <begin position="504"/>
        <end position="527"/>
    </location>
</feature>
<dbReference type="PANTHER" id="PTHR23072">
    <property type="entry name" value="PHOSPHATIDYLINOSITOL GLYCAN-RELATED"/>
    <property type="match status" value="1"/>
</dbReference>
<dbReference type="GO" id="GO:0051267">
    <property type="term" value="F:CP2 mannose-ethanolamine phosphotransferase activity"/>
    <property type="evidence" value="ECO:0007669"/>
    <property type="project" value="TreeGrafter"/>
</dbReference>
<feature type="transmembrane region" description="Helical" evidence="1">
    <location>
        <begin position="756"/>
        <end position="776"/>
    </location>
</feature>
<feature type="transmembrane region" description="Helical" evidence="1">
    <location>
        <begin position="480"/>
        <end position="497"/>
    </location>
</feature>
<feature type="transmembrane region" description="Helical" evidence="1">
    <location>
        <begin position="364"/>
        <end position="387"/>
    </location>
</feature>
<keyword evidence="1" id="KW-1133">Transmembrane helix</keyword>
<evidence type="ECO:0000256" key="1">
    <source>
        <dbReference type="SAM" id="Phobius"/>
    </source>
</evidence>
<dbReference type="InterPro" id="IPR045687">
    <property type="entry name" value="PIGG/GPI7_C"/>
</dbReference>
<feature type="domain" description="GPI ethanolamine phosphate transferase 2 C-terminal" evidence="2">
    <location>
        <begin position="663"/>
        <end position="840"/>
    </location>
</feature>
<feature type="transmembrane region" description="Helical" evidence="1">
    <location>
        <begin position="259"/>
        <end position="278"/>
    </location>
</feature>
<keyword evidence="1" id="KW-0472">Membrane</keyword>